<sequence>MEYILNNEEIKNVVEKNEIYYSVVELNDVLYLNNRLYKQIDNLQNLSNLKTLYLNNNALESINGLDSCVNLIALYLNCNKIYKIENLDYLSNLRILNLENNNISVIENLDKLTLLEELNLNNNCLGSKGSAQVYNLQNNDKLTILNLSNNQINEDIINDLSRLKHLSILYFVNNPILTTYGNYRRLFVHMLKALTFLNYRPIKKEERRCVEAFFEGGLQKEQEELEKIKFEKRAQQEFEVEYFRRHIMNK</sequence>
<evidence type="ECO:0000313" key="4">
    <source>
        <dbReference type="Proteomes" id="UP000694416"/>
    </source>
</evidence>
<dbReference type="InterPro" id="IPR032675">
    <property type="entry name" value="LRR_dom_sf"/>
</dbReference>
<evidence type="ECO:0000256" key="1">
    <source>
        <dbReference type="ARBA" id="ARBA00022614"/>
    </source>
</evidence>
<dbReference type="PANTHER" id="PTHR45973:SF35">
    <property type="entry name" value="LEUCINE-RICH REPEAT-CONTAINING PROTEIN 43"/>
    <property type="match status" value="1"/>
</dbReference>
<dbReference type="InterPro" id="IPR001611">
    <property type="entry name" value="Leu-rich_rpt"/>
</dbReference>
<organism evidence="3 4">
    <name type="scientific">Piliocolobus tephrosceles</name>
    <name type="common">Ugandan red Colobus</name>
    <dbReference type="NCBI Taxonomy" id="591936"/>
    <lineage>
        <taxon>Eukaryota</taxon>
        <taxon>Metazoa</taxon>
        <taxon>Chordata</taxon>
        <taxon>Craniata</taxon>
        <taxon>Vertebrata</taxon>
        <taxon>Euteleostomi</taxon>
        <taxon>Mammalia</taxon>
        <taxon>Eutheria</taxon>
        <taxon>Euarchontoglires</taxon>
        <taxon>Primates</taxon>
        <taxon>Haplorrhini</taxon>
        <taxon>Catarrhini</taxon>
        <taxon>Cercopithecidae</taxon>
        <taxon>Colobinae</taxon>
        <taxon>Piliocolobus</taxon>
    </lineage>
</organism>
<proteinExistence type="predicted"/>
<dbReference type="Gene3D" id="3.80.10.10">
    <property type="entry name" value="Ribonuclease Inhibitor"/>
    <property type="match status" value="2"/>
</dbReference>
<dbReference type="Proteomes" id="UP000694416">
    <property type="component" value="Unplaced"/>
</dbReference>
<keyword evidence="2" id="KW-0677">Repeat</keyword>
<dbReference type="InterPro" id="IPR003591">
    <property type="entry name" value="Leu-rich_rpt_typical-subtyp"/>
</dbReference>
<dbReference type="Ensembl" id="ENSPTET00000011928.1">
    <property type="protein sequence ID" value="ENSPTEP00000007837.1"/>
    <property type="gene ID" value="ENSPTEG00000008901.1"/>
</dbReference>
<keyword evidence="1" id="KW-0433">Leucine-rich repeat</keyword>
<name>A0A8C9GNW8_9PRIM</name>
<dbReference type="PANTHER" id="PTHR45973">
    <property type="entry name" value="PROTEIN PHOSPHATASE 1 REGULATORY SUBUNIT SDS22-RELATED"/>
    <property type="match status" value="1"/>
</dbReference>
<evidence type="ECO:0000313" key="3">
    <source>
        <dbReference type="Ensembl" id="ENSPTEP00000007837.1"/>
    </source>
</evidence>
<reference evidence="3" key="2">
    <citation type="submission" date="2025-09" db="UniProtKB">
        <authorList>
            <consortium name="Ensembl"/>
        </authorList>
    </citation>
    <scope>IDENTIFICATION</scope>
</reference>
<keyword evidence="4" id="KW-1185">Reference proteome</keyword>
<dbReference type="PROSITE" id="PS51450">
    <property type="entry name" value="LRR"/>
    <property type="match status" value="4"/>
</dbReference>
<accession>A0A8C9GNW8</accession>
<reference evidence="3" key="1">
    <citation type="submission" date="2025-08" db="UniProtKB">
        <authorList>
            <consortium name="Ensembl"/>
        </authorList>
    </citation>
    <scope>IDENTIFICATION</scope>
</reference>
<dbReference type="SMART" id="SM00369">
    <property type="entry name" value="LRR_TYP"/>
    <property type="match status" value="2"/>
</dbReference>
<dbReference type="Pfam" id="PF14580">
    <property type="entry name" value="LRR_9"/>
    <property type="match status" value="1"/>
</dbReference>
<dbReference type="AlphaFoldDB" id="A0A8C9GNW8"/>
<dbReference type="SUPFAM" id="SSF52075">
    <property type="entry name" value="Outer arm dynein light chain 1"/>
    <property type="match status" value="1"/>
</dbReference>
<dbReference type="InterPro" id="IPR050576">
    <property type="entry name" value="Cilia_flagella_integrity"/>
</dbReference>
<evidence type="ECO:0000256" key="2">
    <source>
        <dbReference type="ARBA" id="ARBA00022737"/>
    </source>
</evidence>
<protein>
    <submittedName>
        <fullName evidence="3">Dynein assembly factor 1, axonemal-like</fullName>
    </submittedName>
</protein>
<dbReference type="SMART" id="SM00365">
    <property type="entry name" value="LRR_SD22"/>
    <property type="match status" value="5"/>
</dbReference>